<sequence length="284" mass="31517">MRFSCLYAVLQLLHRQDRDVDYGRLVEEYEDEFGDNPYFHTFRATRLIGDRTSGANLARALRHSERAIKVLGDRAGVWHQYAAIAADLGEAEPARLTPAILERALVCVENAMSMSNRDNPNFHFTRARLLQSDGQIDDALSEVQIAIHRQRTDVPGDERRIARFEGLRTRLLVERQGHRLLHEIGQARRDLDGSRSDQVQLLGVLAAVIALITAAVTIATQLTVNEAIPLLIAATGSVTLAFSCLLWAGGIAKPARLIPGFVLGTLLMLAALHLSGQIDLIWWT</sequence>
<dbReference type="Proteomes" id="UP000625527">
    <property type="component" value="Unassembled WGS sequence"/>
</dbReference>
<accession>A0ABR9N1D2</accession>
<dbReference type="EMBL" id="JADAQT010000102">
    <property type="protein sequence ID" value="MBE1877458.1"/>
    <property type="molecule type" value="Genomic_DNA"/>
</dbReference>
<dbReference type="RefSeq" id="WP_192864012.1">
    <property type="nucleotide sequence ID" value="NZ_JADAQT010000102.1"/>
</dbReference>
<organism evidence="2 3">
    <name type="scientific">Myceligenerans pegani</name>
    <dbReference type="NCBI Taxonomy" id="2776917"/>
    <lineage>
        <taxon>Bacteria</taxon>
        <taxon>Bacillati</taxon>
        <taxon>Actinomycetota</taxon>
        <taxon>Actinomycetes</taxon>
        <taxon>Micrococcales</taxon>
        <taxon>Promicromonosporaceae</taxon>
        <taxon>Myceligenerans</taxon>
    </lineage>
</organism>
<name>A0ABR9N1D2_9MICO</name>
<comment type="caution">
    <text evidence="2">The sequence shown here is derived from an EMBL/GenBank/DDBJ whole genome shotgun (WGS) entry which is preliminary data.</text>
</comment>
<keyword evidence="1" id="KW-1133">Transmembrane helix</keyword>
<keyword evidence="3" id="KW-1185">Reference proteome</keyword>
<dbReference type="Gene3D" id="1.25.40.10">
    <property type="entry name" value="Tetratricopeptide repeat domain"/>
    <property type="match status" value="1"/>
</dbReference>
<feature type="transmembrane region" description="Helical" evidence="1">
    <location>
        <begin position="228"/>
        <end position="248"/>
    </location>
</feature>
<evidence type="ECO:0000256" key="1">
    <source>
        <dbReference type="SAM" id="Phobius"/>
    </source>
</evidence>
<protein>
    <submittedName>
        <fullName evidence="2">Uncharacterized protein</fullName>
    </submittedName>
</protein>
<evidence type="ECO:0000313" key="2">
    <source>
        <dbReference type="EMBL" id="MBE1877458.1"/>
    </source>
</evidence>
<dbReference type="SUPFAM" id="SSF48452">
    <property type="entry name" value="TPR-like"/>
    <property type="match status" value="1"/>
</dbReference>
<evidence type="ECO:0000313" key="3">
    <source>
        <dbReference type="Proteomes" id="UP000625527"/>
    </source>
</evidence>
<keyword evidence="1" id="KW-0812">Transmembrane</keyword>
<feature type="transmembrane region" description="Helical" evidence="1">
    <location>
        <begin position="199"/>
        <end position="222"/>
    </location>
</feature>
<dbReference type="InterPro" id="IPR011990">
    <property type="entry name" value="TPR-like_helical_dom_sf"/>
</dbReference>
<feature type="transmembrane region" description="Helical" evidence="1">
    <location>
        <begin position="260"/>
        <end position="283"/>
    </location>
</feature>
<proteinExistence type="predicted"/>
<keyword evidence="1" id="KW-0472">Membrane</keyword>
<gene>
    <name evidence="2" type="ORF">IHE71_17355</name>
</gene>
<reference evidence="2 3" key="1">
    <citation type="submission" date="2020-10" db="EMBL/GenBank/DDBJ databases">
        <title>Myceligenerans pegani sp. nov., an endophytic actinomycete isolated from Peganum harmala L. in Xinjiang, China.</title>
        <authorList>
            <person name="Xin L."/>
        </authorList>
    </citation>
    <scope>NUCLEOTIDE SEQUENCE [LARGE SCALE GENOMIC DNA]</scope>
    <source>
        <strain evidence="2 3">TRM65318</strain>
    </source>
</reference>